<dbReference type="EMBL" id="CAWYQH010000106">
    <property type="protein sequence ID" value="CAK8687763.1"/>
    <property type="molecule type" value="Genomic_DNA"/>
</dbReference>
<comment type="caution">
    <text evidence="1">The sequence shown here is derived from an EMBL/GenBank/DDBJ whole genome shotgun (WGS) entry which is preliminary data.</text>
</comment>
<reference evidence="1 2" key="1">
    <citation type="submission" date="2024-02" db="EMBL/GenBank/DDBJ databases">
        <authorList>
            <person name="Daric V."/>
            <person name="Darras S."/>
        </authorList>
    </citation>
    <scope>NUCLEOTIDE SEQUENCE [LARGE SCALE GENOMIC DNA]</scope>
</reference>
<dbReference type="Proteomes" id="UP001642483">
    <property type="component" value="Unassembled WGS sequence"/>
</dbReference>
<sequence>MNEGRTLATKVRESRVNSRAATKFAPRFINAPLLLIRLLAPPHGQMISRTDSMRIREKETQPLSGRQLIVVSSEKQAKVLTLPSQLTLPPDNGCLMKSNVDISSHGACLASSGNILCPLVGCDL</sequence>
<name>A0ABP0G8F1_CLALP</name>
<evidence type="ECO:0000313" key="1">
    <source>
        <dbReference type="EMBL" id="CAK8687763.1"/>
    </source>
</evidence>
<protein>
    <submittedName>
        <fullName evidence="1">Uncharacterized protein</fullName>
    </submittedName>
</protein>
<organism evidence="1 2">
    <name type="scientific">Clavelina lepadiformis</name>
    <name type="common">Light-bulb sea squirt</name>
    <name type="synonym">Ascidia lepadiformis</name>
    <dbReference type="NCBI Taxonomy" id="159417"/>
    <lineage>
        <taxon>Eukaryota</taxon>
        <taxon>Metazoa</taxon>
        <taxon>Chordata</taxon>
        <taxon>Tunicata</taxon>
        <taxon>Ascidiacea</taxon>
        <taxon>Aplousobranchia</taxon>
        <taxon>Clavelinidae</taxon>
        <taxon>Clavelina</taxon>
    </lineage>
</organism>
<accession>A0ABP0G8F1</accession>
<gene>
    <name evidence="1" type="ORF">CVLEPA_LOCUS19828</name>
</gene>
<proteinExistence type="predicted"/>
<evidence type="ECO:0000313" key="2">
    <source>
        <dbReference type="Proteomes" id="UP001642483"/>
    </source>
</evidence>
<keyword evidence="2" id="KW-1185">Reference proteome</keyword>